<proteinExistence type="predicted"/>
<name>H8MX59_CORCM</name>
<dbReference type="EMBL" id="CP003389">
    <property type="protein sequence ID" value="AFE04867.1"/>
    <property type="molecule type" value="Genomic_DNA"/>
</dbReference>
<gene>
    <name evidence="1" type="ordered locus">COCOR_02851</name>
</gene>
<dbReference type="InParanoid" id="H8MX59"/>
<dbReference type="Proteomes" id="UP000007587">
    <property type="component" value="Chromosome"/>
</dbReference>
<keyword evidence="2" id="KW-1185">Reference proteome</keyword>
<reference evidence="1 2" key="1">
    <citation type="journal article" date="2012" name="J. Bacteriol.">
        <title>Complete Genome Sequence of the Fruiting Myxobacterium Corallococcus coralloides DSM 2259.</title>
        <authorList>
            <person name="Huntley S."/>
            <person name="Zhang Y."/>
            <person name="Treuner-Lange A."/>
            <person name="Kneip S."/>
            <person name="Sensen C.W."/>
            <person name="Sogaard-Andersen L."/>
        </authorList>
    </citation>
    <scope>NUCLEOTIDE SEQUENCE [LARGE SCALE GENOMIC DNA]</scope>
    <source>
        <strain evidence="2">ATCC 25202 / DSM 2259 / NBRC 100086 / M2</strain>
    </source>
</reference>
<evidence type="ECO:0008006" key="3">
    <source>
        <dbReference type="Google" id="ProtNLM"/>
    </source>
</evidence>
<dbReference type="RefSeq" id="WP_014395671.1">
    <property type="nucleotide sequence ID" value="NC_017030.1"/>
</dbReference>
<reference evidence="2" key="2">
    <citation type="submission" date="2012-03" db="EMBL/GenBank/DDBJ databases">
        <title>Genome sequence of the fruiting myxobacterium Corallococcus coralloides DSM 2259.</title>
        <authorList>
            <person name="Huntley S."/>
            <person name="Zhang Y."/>
            <person name="Treuner-Lange A."/>
            <person name="Sensen C.W."/>
            <person name="Sogaard-Andersen L."/>
        </authorList>
    </citation>
    <scope>NUCLEOTIDE SEQUENCE [LARGE SCALE GENOMIC DNA]</scope>
    <source>
        <strain evidence="2">ATCC 25202 / DSM 2259 / NBRC 100086 / M2</strain>
    </source>
</reference>
<dbReference type="HOGENOM" id="CLU_730979_0_0_7"/>
<dbReference type="KEGG" id="ccx:COCOR_02851"/>
<dbReference type="OrthoDB" id="5494303at2"/>
<dbReference type="STRING" id="1144275.COCOR_02851"/>
<accession>H8MX59</accession>
<sequence>MSLPFKVEPGELITATLATEILEQLRSHEQRLAALEATQGGLAITNVFPLGLIRMGTEVRLTGRNFGMPGSNTVVIESTLLNQFKPGSRDDLLIFDMPTIGGIPNEGKTVTLSLSNDRGFTSTSITVAPGLPTIPNGTLVVTPSAPPPPTVLEPGGSYEFVYSITAITNMDETFTLTPGVEPKWKVSMLDAEGTPLTPPELLIRESPPPGTVRQVKVKVTIPDTVSLNDTASLLLTVTSKLNKKMTGTSGSQTLTVGQSPPPPPPISISVSQVLGEGSLVNGEVRAPAGKETAIELTMNFPKAGRYSAVVSIPNDPSEKWEFEPKDFEIELNAPRPGETVLVGVTPTQDATPVSLKLRVEGKDDPTQFGEINQRLVRV</sequence>
<dbReference type="AlphaFoldDB" id="H8MX59"/>
<evidence type="ECO:0000313" key="2">
    <source>
        <dbReference type="Proteomes" id="UP000007587"/>
    </source>
</evidence>
<protein>
    <recommendedName>
        <fullName evidence="3">IPT/TIG domain-containing protein</fullName>
    </recommendedName>
</protein>
<organism evidence="1 2">
    <name type="scientific">Corallococcus coralloides (strain ATCC 25202 / DSM 2259 / NBRC 100086 / M2)</name>
    <name type="common">Myxococcus coralloides</name>
    <dbReference type="NCBI Taxonomy" id="1144275"/>
    <lineage>
        <taxon>Bacteria</taxon>
        <taxon>Pseudomonadati</taxon>
        <taxon>Myxococcota</taxon>
        <taxon>Myxococcia</taxon>
        <taxon>Myxococcales</taxon>
        <taxon>Cystobacterineae</taxon>
        <taxon>Myxococcaceae</taxon>
        <taxon>Corallococcus</taxon>
    </lineage>
</organism>
<evidence type="ECO:0000313" key="1">
    <source>
        <dbReference type="EMBL" id="AFE04867.1"/>
    </source>
</evidence>